<evidence type="ECO:0000256" key="1">
    <source>
        <dbReference type="SAM" id="MobiDB-lite"/>
    </source>
</evidence>
<gene>
    <name evidence="2" type="ORF">F5544_00345</name>
</gene>
<dbReference type="AlphaFoldDB" id="A0A6G9Y477"/>
<evidence type="ECO:0000313" key="3">
    <source>
        <dbReference type="Proteomes" id="UP000503540"/>
    </source>
</evidence>
<dbReference type="Proteomes" id="UP000503540">
    <property type="component" value="Chromosome"/>
</dbReference>
<proteinExistence type="predicted"/>
<accession>A0A6G9Y477</accession>
<dbReference type="RefSeq" id="WP_167471319.1">
    <property type="nucleotide sequence ID" value="NZ_CP046172.1"/>
</dbReference>
<protein>
    <submittedName>
        <fullName evidence="2">Uncharacterized protein</fullName>
    </submittedName>
</protein>
<keyword evidence="3" id="KW-1185">Reference proteome</keyword>
<reference evidence="2 3" key="1">
    <citation type="journal article" date="2019" name="ACS Chem. Biol.">
        <title>Identification and Mobilization of a Cryptic Antibiotic Biosynthesis Gene Locus from a Human-Pathogenic Nocardia Isolate.</title>
        <authorList>
            <person name="Herisse M."/>
            <person name="Ishida K."/>
            <person name="Porter J.L."/>
            <person name="Howden B."/>
            <person name="Hertweck C."/>
            <person name="Stinear T.P."/>
            <person name="Pidot S.J."/>
        </authorList>
    </citation>
    <scope>NUCLEOTIDE SEQUENCE [LARGE SCALE GENOMIC DNA]</scope>
    <source>
        <strain evidence="2 3">AUSMDU00012717</strain>
    </source>
</reference>
<feature type="region of interest" description="Disordered" evidence="1">
    <location>
        <begin position="180"/>
        <end position="204"/>
    </location>
</feature>
<feature type="compositionally biased region" description="Basic and acidic residues" evidence="1">
    <location>
        <begin position="180"/>
        <end position="197"/>
    </location>
</feature>
<evidence type="ECO:0000313" key="2">
    <source>
        <dbReference type="EMBL" id="QIS08002.1"/>
    </source>
</evidence>
<organism evidence="2 3">
    <name type="scientific">Nocardia arthritidis</name>
    <dbReference type="NCBI Taxonomy" id="228602"/>
    <lineage>
        <taxon>Bacteria</taxon>
        <taxon>Bacillati</taxon>
        <taxon>Actinomycetota</taxon>
        <taxon>Actinomycetes</taxon>
        <taxon>Mycobacteriales</taxon>
        <taxon>Nocardiaceae</taxon>
        <taxon>Nocardia</taxon>
    </lineage>
</organism>
<dbReference type="EMBL" id="CP046172">
    <property type="protein sequence ID" value="QIS08002.1"/>
    <property type="molecule type" value="Genomic_DNA"/>
</dbReference>
<name>A0A6G9Y477_9NOCA</name>
<sequence length="204" mass="22942">MSVTLREVAWRGDEELPELPHWIGEPLPPRMIAGTFAMHTYPPIDYIRPDGRRYLGPEGAQYVLNPGDTRNTVLLIDADDDLGCFGIVGSGGANLACARCRSKIGFRIDDCRTWQQTLLRADAVRRIEVAEALVPNVIRYPHVDSGLVDRAQWRHGDPIRDFQRAEIAGPGLERWFGESSWRDEVERAQQDATERLSEPPPGRG</sequence>
<dbReference type="KEGG" id="nah:F5544_00345"/>